<organism evidence="1 2">
    <name type="scientific">Gynuella sunshinyii YC6258</name>
    <dbReference type="NCBI Taxonomy" id="1445510"/>
    <lineage>
        <taxon>Bacteria</taxon>
        <taxon>Pseudomonadati</taxon>
        <taxon>Pseudomonadota</taxon>
        <taxon>Gammaproteobacteria</taxon>
        <taxon>Oceanospirillales</taxon>
        <taxon>Saccharospirillaceae</taxon>
        <taxon>Gynuella</taxon>
    </lineage>
</organism>
<dbReference type="Proteomes" id="UP000032266">
    <property type="component" value="Chromosome"/>
</dbReference>
<protein>
    <submittedName>
        <fullName evidence="1">Uncharacterized protein</fullName>
    </submittedName>
</protein>
<sequence length="41" mass="4735">MNDKSRTSVAALLHSAQYIEKLRKIAEKSFSPDTRNWQNLS</sequence>
<reference evidence="1 2" key="1">
    <citation type="submission" date="2014-01" db="EMBL/GenBank/DDBJ databases">
        <title>Full genme sequencing of cellulolytic bacterium Gynuella sunshinyii YC6258T gen. nov., sp. nov.</title>
        <authorList>
            <person name="Khan H."/>
            <person name="Chung E.J."/>
            <person name="Chung Y.R."/>
        </authorList>
    </citation>
    <scope>NUCLEOTIDE SEQUENCE [LARGE SCALE GENOMIC DNA]</scope>
    <source>
        <strain evidence="1 2">YC6258</strain>
    </source>
</reference>
<gene>
    <name evidence="1" type="ORF">YC6258_00942</name>
</gene>
<dbReference type="HOGENOM" id="CLU_3270760_0_0_6"/>
<dbReference type="EMBL" id="CP007142">
    <property type="protein sequence ID" value="AJQ92992.1"/>
    <property type="molecule type" value="Genomic_DNA"/>
</dbReference>
<accession>A0A0C5VEK4</accession>
<dbReference type="KEGG" id="gsn:YC6258_00942"/>
<dbReference type="STRING" id="1445510.YC6258_00942"/>
<proteinExistence type="predicted"/>
<name>A0A0C5VEK4_9GAMM</name>
<keyword evidence="2" id="KW-1185">Reference proteome</keyword>
<evidence type="ECO:0000313" key="2">
    <source>
        <dbReference type="Proteomes" id="UP000032266"/>
    </source>
</evidence>
<dbReference type="AlphaFoldDB" id="A0A0C5VEK4"/>
<evidence type="ECO:0000313" key="1">
    <source>
        <dbReference type="EMBL" id="AJQ92992.1"/>
    </source>
</evidence>